<organism evidence="2 3">
    <name type="scientific">Advenella faeciporci</name>
    <dbReference type="NCBI Taxonomy" id="797535"/>
    <lineage>
        <taxon>Bacteria</taxon>
        <taxon>Pseudomonadati</taxon>
        <taxon>Pseudomonadota</taxon>
        <taxon>Betaproteobacteria</taxon>
        <taxon>Burkholderiales</taxon>
        <taxon>Alcaligenaceae</taxon>
    </lineage>
</organism>
<reference evidence="2" key="2">
    <citation type="submission" date="2020-09" db="EMBL/GenBank/DDBJ databases">
        <authorList>
            <person name="Sun Q."/>
            <person name="Kim S."/>
        </authorList>
    </citation>
    <scope>NUCLEOTIDE SEQUENCE</scope>
    <source>
        <strain evidence="2">KCTC 23732</strain>
    </source>
</reference>
<dbReference type="InterPro" id="IPR029033">
    <property type="entry name" value="His_PPase_superfam"/>
</dbReference>
<dbReference type="PANTHER" id="PTHR47623">
    <property type="entry name" value="OS09G0287300 PROTEIN"/>
    <property type="match status" value="1"/>
</dbReference>
<dbReference type="Proteomes" id="UP000608345">
    <property type="component" value="Unassembled WGS sequence"/>
</dbReference>
<gene>
    <name evidence="2" type="ORF">GCM10011450_00790</name>
</gene>
<name>A0A918JGS6_9BURK</name>
<dbReference type="EMBL" id="BMYS01000001">
    <property type="protein sequence ID" value="GGW75307.1"/>
    <property type="molecule type" value="Genomic_DNA"/>
</dbReference>
<dbReference type="PANTHER" id="PTHR47623:SF1">
    <property type="entry name" value="OS09G0287300 PROTEIN"/>
    <property type="match status" value="1"/>
</dbReference>
<reference evidence="2" key="1">
    <citation type="journal article" date="2014" name="Int. J. Syst. Evol. Microbiol.">
        <title>Complete genome sequence of Corynebacterium casei LMG S-19264T (=DSM 44701T), isolated from a smear-ripened cheese.</title>
        <authorList>
            <consortium name="US DOE Joint Genome Institute (JGI-PGF)"/>
            <person name="Walter F."/>
            <person name="Albersmeier A."/>
            <person name="Kalinowski J."/>
            <person name="Ruckert C."/>
        </authorList>
    </citation>
    <scope>NUCLEOTIDE SEQUENCE</scope>
    <source>
        <strain evidence="2">KCTC 23732</strain>
    </source>
</reference>
<feature type="binding site" evidence="1">
    <location>
        <position position="58"/>
    </location>
    <ligand>
        <name>substrate</name>
    </ligand>
</feature>
<dbReference type="SMART" id="SM00855">
    <property type="entry name" value="PGAM"/>
    <property type="match status" value="1"/>
</dbReference>
<dbReference type="Pfam" id="PF00300">
    <property type="entry name" value="His_Phos_1"/>
    <property type="match status" value="1"/>
</dbReference>
<comment type="caution">
    <text evidence="2">The sequence shown here is derived from an EMBL/GenBank/DDBJ whole genome shotgun (WGS) entry which is preliminary data.</text>
</comment>
<dbReference type="InterPro" id="IPR013078">
    <property type="entry name" value="His_Pase_superF_clade-1"/>
</dbReference>
<sequence length="166" mass="18575">MKTLLLVRHAKSSWSDPTLPDRIRPLAGRGKHDVEKMGKRLASRGVKPDLVLTSPAVRTAETAKALGKSLGYKHRNITVNDRLYACQPGDILEVVKDFDDGLSYVMLVGHNPEITDFVHLFTDRVAYMPTCATLELQFDVEAWADIARENLHQALYDSPKNEHPVA</sequence>
<dbReference type="RefSeq" id="WP_169294828.1">
    <property type="nucleotide sequence ID" value="NZ_BAABFY010000010.1"/>
</dbReference>
<dbReference type="Gene3D" id="3.40.50.1240">
    <property type="entry name" value="Phosphoglycerate mutase-like"/>
    <property type="match status" value="1"/>
</dbReference>
<evidence type="ECO:0000256" key="1">
    <source>
        <dbReference type="PIRSR" id="PIRSR613078-2"/>
    </source>
</evidence>
<dbReference type="CDD" id="cd07067">
    <property type="entry name" value="HP_PGM_like"/>
    <property type="match status" value="1"/>
</dbReference>
<dbReference type="SUPFAM" id="SSF53254">
    <property type="entry name" value="Phosphoglycerate mutase-like"/>
    <property type="match status" value="1"/>
</dbReference>
<evidence type="ECO:0000313" key="3">
    <source>
        <dbReference type="Proteomes" id="UP000608345"/>
    </source>
</evidence>
<dbReference type="AlphaFoldDB" id="A0A918JGS6"/>
<accession>A0A918JGS6</accession>
<keyword evidence="3" id="KW-1185">Reference proteome</keyword>
<evidence type="ECO:0000313" key="2">
    <source>
        <dbReference type="EMBL" id="GGW75307.1"/>
    </source>
</evidence>
<proteinExistence type="predicted"/>
<protein>
    <submittedName>
        <fullName evidence="2">Phosphoglycerate mutase</fullName>
    </submittedName>
</protein>